<feature type="chain" id="PRO_5047116238" evidence="1">
    <location>
        <begin position="32"/>
        <end position="381"/>
    </location>
</feature>
<reference evidence="2 3" key="1">
    <citation type="submission" date="2023-02" db="EMBL/GenBank/DDBJ databases">
        <title>Genome sequence of Sphingomonas naphthae.</title>
        <authorList>
            <person name="Kim S."/>
            <person name="Heo J."/>
            <person name="Kwon S.-W."/>
        </authorList>
    </citation>
    <scope>NUCLEOTIDE SEQUENCE [LARGE SCALE GENOMIC DNA]</scope>
    <source>
        <strain evidence="2 3">KACC 18716</strain>
    </source>
</reference>
<dbReference type="PANTHER" id="PTHR38643:SF1">
    <property type="entry name" value="PURINE NUCLEOSIDE PERMEASE C285.05-RELATED"/>
    <property type="match status" value="1"/>
</dbReference>
<dbReference type="InterPro" id="IPR009486">
    <property type="entry name" value="Pur_nuclsid_perm"/>
</dbReference>
<organism evidence="2 3">
    <name type="scientific">Sphingomonas naphthae</name>
    <dbReference type="NCBI Taxonomy" id="1813468"/>
    <lineage>
        <taxon>Bacteria</taxon>
        <taxon>Pseudomonadati</taxon>
        <taxon>Pseudomonadota</taxon>
        <taxon>Alphaproteobacteria</taxon>
        <taxon>Sphingomonadales</taxon>
        <taxon>Sphingomonadaceae</taxon>
        <taxon>Sphingomonas</taxon>
    </lineage>
</organism>
<dbReference type="Proteomes" id="UP001220395">
    <property type="component" value="Chromosome"/>
</dbReference>
<sequence>MTVIRSRAAGTAARVACVAMAALLASQSVSAQTAPAPTPAAATAPIPIRMVIVTAFEIGADTGDRAGEYQAWAATMPQFLPFPAGFRHLGYDPKKQVLLLSTGIGTNRAAASTMALGLDPRFDLTKAYWMVAAIAGTNPVEASVGSAAWIGDVIDTDYGYAIDPREAPKGWTAGMFARGRSAPYEAPVPTDTSYNLFPLNKGLRDWAYKLTADMTLPDPPVLGEIRAAYKAWPKAIEKPKVIVGDEATGQTFWHGQLLNDHVERWVAYWTGGKGRFVMTAMEDSGVIGALDMLGRVGKADPKRALVLRTGSNYSVQPAGMGAAESLITEGKVLSALQPSLDAAFLVGGRVVDEITGNWAAYADHVPGEASKAPGASRSNQE</sequence>
<dbReference type="PIRSF" id="PIRSF013171">
    <property type="entry name" value="Pur_nuclsid_perm"/>
    <property type="match status" value="1"/>
</dbReference>
<dbReference type="RefSeq" id="WP_273690035.1">
    <property type="nucleotide sequence ID" value="NZ_CP117411.1"/>
</dbReference>
<dbReference type="PANTHER" id="PTHR38643">
    <property type="entry name" value="PURINE NUCLEOSIDE PERMEASE C285.05-RELATED"/>
    <property type="match status" value="1"/>
</dbReference>
<accession>A0ABY7TP78</accession>
<protein>
    <submittedName>
        <fullName evidence="2">Purine nucleoside permease</fullName>
    </submittedName>
</protein>
<feature type="signal peptide" evidence="1">
    <location>
        <begin position="1"/>
        <end position="31"/>
    </location>
</feature>
<dbReference type="EMBL" id="CP117411">
    <property type="protein sequence ID" value="WCT74730.1"/>
    <property type="molecule type" value="Genomic_DNA"/>
</dbReference>
<name>A0ABY7TP78_9SPHN</name>
<keyword evidence="3" id="KW-1185">Reference proteome</keyword>
<dbReference type="Gene3D" id="3.40.50.1580">
    <property type="entry name" value="Nucleoside phosphorylase domain"/>
    <property type="match status" value="1"/>
</dbReference>
<keyword evidence="1" id="KW-0732">Signal</keyword>
<evidence type="ECO:0000313" key="2">
    <source>
        <dbReference type="EMBL" id="WCT74730.1"/>
    </source>
</evidence>
<proteinExistence type="predicted"/>
<dbReference type="InterPro" id="IPR035994">
    <property type="entry name" value="Nucleoside_phosphorylase_sf"/>
</dbReference>
<gene>
    <name evidence="2" type="ORF">PQ455_05750</name>
</gene>
<evidence type="ECO:0000313" key="3">
    <source>
        <dbReference type="Proteomes" id="UP001220395"/>
    </source>
</evidence>
<evidence type="ECO:0000256" key="1">
    <source>
        <dbReference type="SAM" id="SignalP"/>
    </source>
</evidence>
<dbReference type="Pfam" id="PF06516">
    <property type="entry name" value="NUP"/>
    <property type="match status" value="1"/>
</dbReference>